<name>A0ABR4BXS4_9HELO</name>
<comment type="caution">
    <text evidence="6">The sequence shown here is derived from an EMBL/GenBank/DDBJ whole genome shotgun (WGS) entry which is preliminary data.</text>
</comment>
<feature type="transmembrane region" description="Helical" evidence="5">
    <location>
        <begin position="399"/>
        <end position="423"/>
    </location>
</feature>
<reference evidence="6 7" key="1">
    <citation type="journal article" date="2024" name="Commun. Biol.">
        <title>Comparative genomic analysis of thermophilic fungi reveals convergent evolutionary adaptations and gene losses.</title>
        <authorList>
            <person name="Steindorff A.S."/>
            <person name="Aguilar-Pontes M.V."/>
            <person name="Robinson A.J."/>
            <person name="Andreopoulos B."/>
            <person name="LaButti K."/>
            <person name="Kuo A."/>
            <person name="Mondo S."/>
            <person name="Riley R."/>
            <person name="Otillar R."/>
            <person name="Haridas S."/>
            <person name="Lipzen A."/>
            <person name="Grimwood J."/>
            <person name="Schmutz J."/>
            <person name="Clum A."/>
            <person name="Reid I.D."/>
            <person name="Moisan M.C."/>
            <person name="Butler G."/>
            <person name="Nguyen T.T.M."/>
            <person name="Dewar K."/>
            <person name="Conant G."/>
            <person name="Drula E."/>
            <person name="Henrissat B."/>
            <person name="Hansel C."/>
            <person name="Singer S."/>
            <person name="Hutchinson M.I."/>
            <person name="de Vries R.P."/>
            <person name="Natvig D.O."/>
            <person name="Powell A.J."/>
            <person name="Tsang A."/>
            <person name="Grigoriev I.V."/>
        </authorList>
    </citation>
    <scope>NUCLEOTIDE SEQUENCE [LARGE SCALE GENOMIC DNA]</scope>
    <source>
        <strain evidence="6 7">CBS 494.80</strain>
    </source>
</reference>
<evidence type="ECO:0000256" key="4">
    <source>
        <dbReference type="ARBA" id="ARBA00023136"/>
    </source>
</evidence>
<keyword evidence="2 5" id="KW-0812">Transmembrane</keyword>
<comment type="subcellular location">
    <subcellularLocation>
        <location evidence="1">Membrane</location>
        <topology evidence="1">Multi-pass membrane protein</topology>
    </subcellularLocation>
</comment>
<evidence type="ECO:0000256" key="5">
    <source>
        <dbReference type="SAM" id="Phobius"/>
    </source>
</evidence>
<evidence type="ECO:0000256" key="2">
    <source>
        <dbReference type="ARBA" id="ARBA00022692"/>
    </source>
</evidence>
<sequence length="483" mass="54858">MSAATLKSRGFMVDCTNSEVSNATEYPDTEEINLTSAIEFLALNMESAAETDVSKVSLRVLTIEIPALKAHLRLTHTMGSIPFELITHMAESPHDFQAVWQNNAGSSTLLDSPRRLLIQTPYDGEMFCSIVVRTTLVHEERGGRGPYRQFRAVVIVSDPSINLEKFTRSYSTPTNWNNTYLPMVVLPLGFLQQHVYIVSETLMKLMTEISAIETTVLDDDNTKAEDLASSVSGIFKGLIKRLHLCSRDAVQLRRRWHFQITLAESIIELIESHDPQVMANRKAARNEYVIMGNVNVDTNSWVNFGGPAENQVDGLIESREYQQLLSVASLQLKLSQSLEYDLDTLPIRITNQFNAIFNLMTQHDTQASMSLAKSSKKDSEYMAEIAAATLRDSSSVKTIAVMTMVFLPGTFICSFFSMTMFNWNKQPGERLVSPYIWVYFVAMLPLTMLVIAVWWWRTKESRREQEQNQKIRLERRNTLRAKV</sequence>
<evidence type="ECO:0000313" key="7">
    <source>
        <dbReference type="Proteomes" id="UP001595075"/>
    </source>
</evidence>
<evidence type="ECO:0000256" key="1">
    <source>
        <dbReference type="ARBA" id="ARBA00004141"/>
    </source>
</evidence>
<dbReference type="EMBL" id="JAZHXI010000017">
    <property type="protein sequence ID" value="KAL2062433.1"/>
    <property type="molecule type" value="Genomic_DNA"/>
</dbReference>
<evidence type="ECO:0000256" key="3">
    <source>
        <dbReference type="ARBA" id="ARBA00022989"/>
    </source>
</evidence>
<dbReference type="Proteomes" id="UP001595075">
    <property type="component" value="Unassembled WGS sequence"/>
</dbReference>
<keyword evidence="4 5" id="KW-0472">Membrane</keyword>
<gene>
    <name evidence="6" type="ORF">VTL71DRAFT_6699</name>
</gene>
<feature type="transmembrane region" description="Helical" evidence="5">
    <location>
        <begin position="435"/>
        <end position="456"/>
    </location>
</feature>
<accession>A0ABR4BXS4</accession>
<dbReference type="SUPFAM" id="SSF144083">
    <property type="entry name" value="Magnesium transport protein CorA, transmembrane region"/>
    <property type="match status" value="1"/>
</dbReference>
<dbReference type="InterPro" id="IPR045863">
    <property type="entry name" value="CorA_TM1_TM2"/>
</dbReference>
<evidence type="ECO:0000313" key="6">
    <source>
        <dbReference type="EMBL" id="KAL2062433.1"/>
    </source>
</evidence>
<proteinExistence type="predicted"/>
<protein>
    <submittedName>
        <fullName evidence="6">Uncharacterized protein</fullName>
    </submittedName>
</protein>
<organism evidence="6 7">
    <name type="scientific">Oculimacula yallundae</name>
    <dbReference type="NCBI Taxonomy" id="86028"/>
    <lineage>
        <taxon>Eukaryota</taxon>
        <taxon>Fungi</taxon>
        <taxon>Dikarya</taxon>
        <taxon>Ascomycota</taxon>
        <taxon>Pezizomycotina</taxon>
        <taxon>Leotiomycetes</taxon>
        <taxon>Helotiales</taxon>
        <taxon>Ploettnerulaceae</taxon>
        <taxon>Oculimacula</taxon>
    </lineage>
</organism>
<keyword evidence="3 5" id="KW-1133">Transmembrane helix</keyword>
<dbReference type="Gene3D" id="1.20.58.340">
    <property type="entry name" value="Magnesium transport protein CorA, transmembrane region"/>
    <property type="match status" value="1"/>
</dbReference>
<keyword evidence="7" id="KW-1185">Reference proteome</keyword>